<evidence type="ECO:0000313" key="6">
    <source>
        <dbReference type="EMBL" id="EGG15250.1"/>
    </source>
</evidence>
<dbReference type="OrthoDB" id="417481at2759"/>
<dbReference type="SMART" id="SM00360">
    <property type="entry name" value="RRM"/>
    <property type="match status" value="3"/>
</dbReference>
<reference evidence="7" key="1">
    <citation type="journal article" date="2011" name="Genome Res.">
        <title>Phylogeny-wide analysis of social amoeba genomes highlights ancient origins for complex intercellular communication.</title>
        <authorList>
            <person name="Heidel A.J."/>
            <person name="Lawal H.M."/>
            <person name="Felder M."/>
            <person name="Schilde C."/>
            <person name="Helps N.R."/>
            <person name="Tunggal B."/>
            <person name="Rivero F."/>
            <person name="John U."/>
            <person name="Schleicher M."/>
            <person name="Eichinger L."/>
            <person name="Platzer M."/>
            <person name="Noegel A.A."/>
            <person name="Schaap P."/>
            <person name="Gloeckner G."/>
        </authorList>
    </citation>
    <scope>NUCLEOTIDE SEQUENCE [LARGE SCALE GENOMIC DNA]</scope>
    <source>
        <strain evidence="7">SH3</strain>
    </source>
</reference>
<dbReference type="CDD" id="cd12524">
    <property type="entry name" value="RRM1_MEI2_like"/>
    <property type="match status" value="1"/>
</dbReference>
<protein>
    <recommendedName>
        <fullName evidence="5">RRM domain-containing protein</fullName>
    </recommendedName>
</protein>
<feature type="compositionally biased region" description="Low complexity" evidence="4">
    <location>
        <begin position="57"/>
        <end position="96"/>
    </location>
</feature>
<evidence type="ECO:0000256" key="3">
    <source>
        <dbReference type="PROSITE-ProRule" id="PRU00176"/>
    </source>
</evidence>
<evidence type="ECO:0000259" key="5">
    <source>
        <dbReference type="PROSITE" id="PS50102"/>
    </source>
</evidence>
<evidence type="ECO:0000256" key="2">
    <source>
        <dbReference type="ARBA" id="ARBA00022884"/>
    </source>
</evidence>
<feature type="domain" description="RRM" evidence="5">
    <location>
        <begin position="640"/>
        <end position="713"/>
    </location>
</feature>
<feature type="region of interest" description="Disordered" evidence="4">
    <location>
        <begin position="884"/>
        <end position="990"/>
    </location>
</feature>
<dbReference type="GeneID" id="14867610"/>
<feature type="compositionally biased region" description="Low complexity" evidence="4">
    <location>
        <begin position="884"/>
        <end position="931"/>
    </location>
</feature>
<feature type="region of interest" description="Disordered" evidence="4">
    <location>
        <begin position="288"/>
        <end position="329"/>
    </location>
</feature>
<feature type="compositionally biased region" description="Polar residues" evidence="4">
    <location>
        <begin position="180"/>
        <end position="211"/>
    </location>
</feature>
<dbReference type="Gene3D" id="3.30.70.330">
    <property type="match status" value="3"/>
</dbReference>
<dbReference type="InterPro" id="IPR034453">
    <property type="entry name" value="MEI2-like_RRM1"/>
</dbReference>
<feature type="compositionally biased region" description="Basic and acidic residues" evidence="4">
    <location>
        <begin position="975"/>
        <end position="985"/>
    </location>
</feature>
<feature type="compositionally biased region" description="Polar residues" evidence="4">
    <location>
        <begin position="443"/>
        <end position="461"/>
    </location>
</feature>
<keyword evidence="7" id="KW-1185">Reference proteome</keyword>
<gene>
    <name evidence="6" type="ORF">DFA_10084</name>
</gene>
<feature type="compositionally biased region" description="Low complexity" evidence="4">
    <location>
        <begin position="311"/>
        <end position="329"/>
    </location>
</feature>
<feature type="region of interest" description="Disordered" evidence="4">
    <location>
        <begin position="18"/>
        <end position="96"/>
    </location>
</feature>
<feature type="domain" description="RRM" evidence="5">
    <location>
        <begin position="559"/>
        <end position="632"/>
    </location>
</feature>
<dbReference type="AlphaFoldDB" id="F4Q981"/>
<evidence type="ECO:0000256" key="1">
    <source>
        <dbReference type="ARBA" id="ARBA00022737"/>
    </source>
</evidence>
<feature type="compositionally biased region" description="Polar residues" evidence="4">
    <location>
        <begin position="943"/>
        <end position="964"/>
    </location>
</feature>
<feature type="region of interest" description="Disordered" evidence="4">
    <location>
        <begin position="433"/>
        <end position="478"/>
    </location>
</feature>
<dbReference type="KEGG" id="dfa:DFA_10084"/>
<dbReference type="InterPro" id="IPR000504">
    <property type="entry name" value="RRM_dom"/>
</dbReference>
<feature type="region of interest" description="Disordered" evidence="4">
    <location>
        <begin position="224"/>
        <end position="252"/>
    </location>
</feature>
<dbReference type="Proteomes" id="UP000007797">
    <property type="component" value="Unassembled WGS sequence"/>
</dbReference>
<dbReference type="Pfam" id="PF00076">
    <property type="entry name" value="RRM_1"/>
    <property type="match status" value="2"/>
</dbReference>
<feature type="region of interest" description="Disordered" evidence="4">
    <location>
        <begin position="126"/>
        <end position="212"/>
    </location>
</feature>
<dbReference type="RefSeq" id="XP_004351970.1">
    <property type="nucleotide sequence ID" value="XM_004351918.1"/>
</dbReference>
<dbReference type="FunFam" id="3.30.70.330:FF:000101">
    <property type="entry name" value="Protein MEI2-like 1"/>
    <property type="match status" value="1"/>
</dbReference>
<dbReference type="Pfam" id="PF04059">
    <property type="entry name" value="RRM_2"/>
    <property type="match status" value="1"/>
</dbReference>
<sequence length="1149" mass="123088">MDSGFRFVSDTSVDGLSGTLLSGHHHQGGGGHQHQHHHHHHQPSSSFGLGGGGGFGDFKPTQQQQQQHGMMQQPSSSSSLYGGVGGSSSYSSTSSSFGQHFGRGGGGGGGGFPLTSDYGSLDGLAGSLTSNGSNGSLGGFPVKQQQQQQQPQQQSFHQSFNLLGGVNSMNGNGGFPNPAPSSFSHMPSSAYNSNNNSQKVSTSLPGGIDNTSMHRLDHQLLTSDDEPVPRISPLSQLNGSSSGGGHSKSYTGTGASGWLGNTDNNSSSSPYLTSLHMSDNATYRSMSPNFDGFYPGGGAPESRRVNSPPIQQQQQQHQTSQQASTTQQQLENKVNMMEKQLNQLLYQGNNNNGGGVGVGGGGGSTGSSLNNSFNSNSLGYSLNTGNSYGGGGSGSGLSSVMGNASLSLSPSPSPSPYGGFSSHNPLTSMVSTSFDSPLVSPRLDSQQDSYNYGNFSQSAPLNPSHLHHGAGSNGINGGLRSKLMPSSVVGGSTSPSFSYGALSSSTPTHSSQLSSQSSAASLHQQQQQQQSQQSQSQQSQQYPQPQQIESYILKETPSRTLFVGNISASIDDESAMSLFSSFGPVKSIMGTCKHRGFIIVDYYDIRHAMSSLRNLHNTELHKRKLDIRYAMLKDCNNDIGTLVVFNLDPSMTNQQLTQIFGVHGQIKEIRETPNKAHHKFIEYYDTREAAEAIKHLNKAELAGKRLRIQYSRPGGNKKNLCNHSTSITNDPYDMDLNPLFEQMNGRTGASIFSTKLNLSTTPNSSSSQPSTPSTTPSSSFNQPSQLSTSAGGNSQSTPISSTPTSSSSTNILSLSSNNGVNISSTITNNNINNNNNNNNNNNIINNNTLTTTASNVSPANIQQSWSSKPKSLNLNNINSTVDLSNTTTLNTPTSSQQQQQQQQVTMTPTTPNTNIIINSSSSSSSAATPTLVTPPPQPPSLANEFQNMLNINSPPASPRVNTGLQIPIKSVKSPRNPEKSPRGRDGTQLATDPQYILSIDRVKQSLDTRTSLMIKNLPNRFTQTMLLSIVDENFKGTYDFLYLPIDPNTKVNYGYAFINFVHSSFIVQFFADFNSRKWEKFYCSKVCEITYARIQGKLNLIQHLKNPSSTSQDKGFTPNVFIAEIICNEKDGTIVDKQANSITYLPQHN</sequence>
<feature type="region of interest" description="Disordered" evidence="4">
    <location>
        <begin position="498"/>
        <end position="545"/>
    </location>
</feature>
<evidence type="ECO:0000256" key="4">
    <source>
        <dbReference type="SAM" id="MobiDB-lite"/>
    </source>
</evidence>
<dbReference type="PANTHER" id="PTHR23189">
    <property type="entry name" value="RNA RECOGNITION MOTIF-CONTAINING"/>
    <property type="match status" value="1"/>
</dbReference>
<name>F4Q981_CACFS</name>
<dbReference type="EMBL" id="GL883026">
    <property type="protein sequence ID" value="EGG15250.1"/>
    <property type="molecule type" value="Genomic_DNA"/>
</dbReference>
<organism evidence="6 7">
    <name type="scientific">Cavenderia fasciculata</name>
    <name type="common">Slime mold</name>
    <name type="synonym">Dictyostelium fasciculatum</name>
    <dbReference type="NCBI Taxonomy" id="261658"/>
    <lineage>
        <taxon>Eukaryota</taxon>
        <taxon>Amoebozoa</taxon>
        <taxon>Evosea</taxon>
        <taxon>Eumycetozoa</taxon>
        <taxon>Dictyostelia</taxon>
        <taxon>Acytosteliales</taxon>
        <taxon>Cavenderiaceae</taxon>
        <taxon>Cavenderia</taxon>
    </lineage>
</organism>
<proteinExistence type="predicted"/>
<dbReference type="OMA" id="WEKFYCS"/>
<feature type="compositionally biased region" description="Low complexity" evidence="4">
    <location>
        <begin position="144"/>
        <end position="154"/>
    </location>
</feature>
<feature type="compositionally biased region" description="Basic residues" evidence="4">
    <location>
        <begin position="23"/>
        <end position="42"/>
    </location>
</feature>
<dbReference type="InterPro" id="IPR035979">
    <property type="entry name" value="RBD_domain_sf"/>
</dbReference>
<keyword evidence="2 3" id="KW-0694">RNA-binding</keyword>
<feature type="compositionally biased region" description="Low complexity" evidence="4">
    <location>
        <begin position="759"/>
        <end position="785"/>
    </location>
</feature>
<keyword evidence="1" id="KW-0677">Repeat</keyword>
<feature type="region of interest" description="Disordered" evidence="4">
    <location>
        <begin position="756"/>
        <end position="812"/>
    </location>
</feature>
<dbReference type="GO" id="GO:0003723">
    <property type="term" value="F:RNA binding"/>
    <property type="evidence" value="ECO:0007669"/>
    <property type="project" value="UniProtKB-UniRule"/>
</dbReference>
<accession>F4Q981</accession>
<evidence type="ECO:0000313" key="7">
    <source>
        <dbReference type="Proteomes" id="UP000007797"/>
    </source>
</evidence>
<dbReference type="SUPFAM" id="SSF54928">
    <property type="entry name" value="RNA-binding domain, RBD"/>
    <property type="match status" value="2"/>
</dbReference>
<dbReference type="PROSITE" id="PS50102">
    <property type="entry name" value="RRM"/>
    <property type="match status" value="2"/>
</dbReference>
<dbReference type="InterPro" id="IPR012677">
    <property type="entry name" value="Nucleotide-bd_a/b_plait_sf"/>
</dbReference>
<dbReference type="InterPro" id="IPR007201">
    <property type="entry name" value="Mei2-like_Rrm_C"/>
</dbReference>
<feature type="compositionally biased region" description="Low complexity" evidence="4">
    <location>
        <begin position="793"/>
        <end position="812"/>
    </location>
</feature>